<evidence type="ECO:0000313" key="2">
    <source>
        <dbReference type="EMBL" id="CAE0267949.1"/>
    </source>
</evidence>
<organism evidence="2">
    <name type="scientific">Palpitomonas bilix</name>
    <dbReference type="NCBI Taxonomy" id="652834"/>
    <lineage>
        <taxon>Eukaryota</taxon>
        <taxon>Eukaryota incertae sedis</taxon>
    </lineage>
</organism>
<evidence type="ECO:0000256" key="1">
    <source>
        <dbReference type="SAM" id="MobiDB-lite"/>
    </source>
</evidence>
<feature type="compositionally biased region" description="Polar residues" evidence="1">
    <location>
        <begin position="339"/>
        <end position="354"/>
    </location>
</feature>
<dbReference type="EMBL" id="HBIB01046105">
    <property type="protein sequence ID" value="CAE0267949.1"/>
    <property type="molecule type" value="Transcribed_RNA"/>
</dbReference>
<proteinExistence type="predicted"/>
<dbReference type="AlphaFoldDB" id="A0A7S3GJ58"/>
<gene>
    <name evidence="2" type="ORF">PBIL07802_LOCUS30295</name>
</gene>
<name>A0A7S3GJ58_9EUKA</name>
<reference evidence="2" key="1">
    <citation type="submission" date="2021-01" db="EMBL/GenBank/DDBJ databases">
        <authorList>
            <person name="Corre E."/>
            <person name="Pelletier E."/>
            <person name="Niang G."/>
            <person name="Scheremetjew M."/>
            <person name="Finn R."/>
            <person name="Kale V."/>
            <person name="Holt S."/>
            <person name="Cochrane G."/>
            <person name="Meng A."/>
            <person name="Brown T."/>
            <person name="Cohen L."/>
        </authorList>
    </citation>
    <scope>NUCLEOTIDE SEQUENCE</scope>
    <source>
        <strain evidence="2">NIES-2562</strain>
    </source>
</reference>
<feature type="compositionally biased region" description="Low complexity" evidence="1">
    <location>
        <begin position="266"/>
        <end position="290"/>
    </location>
</feature>
<protein>
    <submittedName>
        <fullName evidence="2">Uncharacterized protein</fullName>
    </submittedName>
</protein>
<feature type="region of interest" description="Disordered" evidence="1">
    <location>
        <begin position="1"/>
        <end position="22"/>
    </location>
</feature>
<accession>A0A7S3GJ58</accession>
<sequence>MPAKKDTSASKKEGKAAPKIEKASEGEVGCLRSLVSNVVDASTSHVDSFNKAADYAVLHAVEAMLSHLALNLTRHDPGERLFGVVGDEAQHLKTGVHEKGYYVSDDLLSQLEEDKERWRPDTEPAPVVIDSFARSRVEVRKRIKLDSSKKRREILAAQHFEVVDGRRQKLSRAVGTVGKFKIALSHATMLELGGDIDSAEDGTAMKNNARLRRPLSATPSTKEAGSAWQRSRRPMSALGRVLAEEGGSTRERGLSAPSSPSRMEQSAISSARSSVRSSMRSSRTPSTPSSLLYPAALRKIVDRIPAVSRRVDDRRQALETCFFYYRKASIPKRKVAASPQRSSPGAVKTSSHSTAAAIPREGINMLLRELHIIRDDSSLKSATKGRPTTAPLRPNSAWSAASKGKAKGEAGGRTSLPPIGGKQTRFEDDDRSLSVMEDNDDDSIAWVEFEPSLSCIQPPVGMKIPPSMRVPSGSLTLADVKNILRVLDEGGGSGKAAAGSSPSPSPSLFKDGLPWKTFVHFFAAVLCVLVERICKASVWSSMAESIVETVLAKLEKVAQRLNM</sequence>
<feature type="region of interest" description="Disordered" evidence="1">
    <location>
        <begin position="209"/>
        <end position="290"/>
    </location>
</feature>
<feature type="region of interest" description="Disordered" evidence="1">
    <location>
        <begin position="335"/>
        <end position="358"/>
    </location>
</feature>
<feature type="region of interest" description="Disordered" evidence="1">
    <location>
        <begin position="378"/>
        <end position="426"/>
    </location>
</feature>